<dbReference type="SUPFAM" id="SSF63411">
    <property type="entry name" value="LuxS/MPP-like metallohydrolase"/>
    <property type="match status" value="1"/>
</dbReference>
<dbReference type="EMBL" id="CM007649">
    <property type="protein sequence ID" value="ONM34275.1"/>
    <property type="molecule type" value="Genomic_DNA"/>
</dbReference>
<proteinExistence type="predicted"/>
<evidence type="ECO:0000313" key="1">
    <source>
        <dbReference type="EMBL" id="ONM34275.1"/>
    </source>
</evidence>
<gene>
    <name evidence="1" type="ORF">ZEAMMB73_Zm00001d041995</name>
</gene>
<name>A0A1D6N0G0_MAIZE</name>
<reference evidence="1" key="1">
    <citation type="submission" date="2015-12" db="EMBL/GenBank/DDBJ databases">
        <title>Update maize B73 reference genome by single molecule sequencing technologies.</title>
        <authorList>
            <consortium name="Maize Genome Sequencing Project"/>
            <person name="Ware D."/>
        </authorList>
    </citation>
    <scope>NUCLEOTIDE SEQUENCE [LARGE SCALE GENOMIC DNA]</scope>
    <source>
        <tissue evidence="1">Seedling</tissue>
    </source>
</reference>
<dbReference type="GO" id="GO:0046872">
    <property type="term" value="F:metal ion binding"/>
    <property type="evidence" value="ECO:0007669"/>
    <property type="project" value="InterPro"/>
</dbReference>
<accession>A0A1D6N0G0</accession>
<dbReference type="AlphaFoldDB" id="A0A1D6N0G0"/>
<dbReference type="InterPro" id="IPR011249">
    <property type="entry name" value="Metalloenz_LuxS/M16"/>
</dbReference>
<protein>
    <submittedName>
        <fullName evidence="1">Putative mitochondrial-processing peptidase subunit alpha-2 chloroplastic/mitochondrial</fullName>
    </submittedName>
</protein>
<organism evidence="1">
    <name type="scientific">Zea mays</name>
    <name type="common">Maize</name>
    <dbReference type="NCBI Taxonomy" id="4577"/>
    <lineage>
        <taxon>Eukaryota</taxon>
        <taxon>Viridiplantae</taxon>
        <taxon>Streptophyta</taxon>
        <taxon>Embryophyta</taxon>
        <taxon>Tracheophyta</taxon>
        <taxon>Spermatophyta</taxon>
        <taxon>Magnoliopsida</taxon>
        <taxon>Liliopsida</taxon>
        <taxon>Poales</taxon>
        <taxon>Poaceae</taxon>
        <taxon>PACMAD clade</taxon>
        <taxon>Panicoideae</taxon>
        <taxon>Andropogonodae</taxon>
        <taxon>Andropogoneae</taxon>
        <taxon>Tripsacinae</taxon>
        <taxon>Zea</taxon>
    </lineage>
</organism>
<sequence length="43" mass="4946">MEEITLDDVATFARKMLATQPTMASWGNVDKVPPYEFICKRLQ</sequence>
<dbReference type="OMA" id="SEMTHVA"/>
<dbReference type="Gene3D" id="3.30.830.10">
    <property type="entry name" value="Metalloenzyme, LuxS/M16 peptidase-like"/>
    <property type="match status" value="1"/>
</dbReference>